<reference evidence="1 2" key="2">
    <citation type="submission" date="2014-03" db="EMBL/GenBank/DDBJ databases">
        <title>The Genome Sequence of Anncaliia algerae insect isolate PRA339.</title>
        <authorList>
            <consortium name="The Broad Institute Genome Sequencing Platform"/>
            <consortium name="The Broad Institute Genome Sequencing Center for Infectious Disease"/>
            <person name="Cuomo C."/>
            <person name="Becnel J."/>
            <person name="Sanscrainte N."/>
            <person name="Walker B."/>
            <person name="Young S.K."/>
            <person name="Zeng Q."/>
            <person name="Gargeya S."/>
            <person name="Fitzgerald M."/>
            <person name="Haas B."/>
            <person name="Abouelleil A."/>
            <person name="Alvarado L."/>
            <person name="Arachchi H.M."/>
            <person name="Berlin A.M."/>
            <person name="Chapman S.B."/>
            <person name="Dewar J."/>
            <person name="Goldberg J."/>
            <person name="Griggs A."/>
            <person name="Gujja S."/>
            <person name="Hansen M."/>
            <person name="Howarth C."/>
            <person name="Imamovic A."/>
            <person name="Larimer J."/>
            <person name="McCowan C."/>
            <person name="Murphy C."/>
            <person name="Neiman D."/>
            <person name="Pearson M."/>
            <person name="Priest M."/>
            <person name="Roberts A."/>
            <person name="Saif S."/>
            <person name="Shea T."/>
            <person name="Sisk P."/>
            <person name="Sykes S."/>
            <person name="Wortman J."/>
            <person name="Nusbaum C."/>
            <person name="Birren B."/>
        </authorList>
    </citation>
    <scope>NUCLEOTIDE SEQUENCE [LARGE SCALE GENOMIC DNA]</scope>
    <source>
        <strain evidence="1 2">PRA339</strain>
    </source>
</reference>
<evidence type="ECO:0000313" key="1">
    <source>
        <dbReference type="EMBL" id="KCZ81722.1"/>
    </source>
</evidence>
<name>A0A059F3N7_9MICR</name>
<sequence length="66" mass="8121">MNIEWLISERNRRNLYNNFYKFRINRRSDVRIYWKCSTSGRRNAAVFENNVLVLFDDVWSTIMNIT</sequence>
<dbReference type="AlphaFoldDB" id="A0A059F3N7"/>
<gene>
    <name evidence="1" type="ORF">H312_00901</name>
</gene>
<dbReference type="Proteomes" id="UP000030655">
    <property type="component" value="Unassembled WGS sequence"/>
</dbReference>
<dbReference type="EMBL" id="KK365138">
    <property type="protein sequence ID" value="KCZ81722.1"/>
    <property type="molecule type" value="Genomic_DNA"/>
</dbReference>
<keyword evidence="2" id="KW-1185">Reference proteome</keyword>
<evidence type="ECO:0008006" key="3">
    <source>
        <dbReference type="Google" id="ProtNLM"/>
    </source>
</evidence>
<reference evidence="2" key="1">
    <citation type="submission" date="2013-02" db="EMBL/GenBank/DDBJ databases">
        <authorList>
            <consortium name="The Broad Institute Genome Sequencing Platform"/>
            <person name="Cuomo C."/>
            <person name="Becnel J."/>
            <person name="Sanscrainte N."/>
            <person name="Walker B."/>
            <person name="Young S.K."/>
            <person name="Zeng Q."/>
            <person name="Gargeya S."/>
            <person name="Fitzgerald M."/>
            <person name="Haas B."/>
            <person name="Abouelleil A."/>
            <person name="Alvarado L."/>
            <person name="Arachchi H.M."/>
            <person name="Berlin A.M."/>
            <person name="Chapman S.B."/>
            <person name="Dewar J."/>
            <person name="Goldberg J."/>
            <person name="Griggs A."/>
            <person name="Gujja S."/>
            <person name="Hansen M."/>
            <person name="Howarth C."/>
            <person name="Imamovic A."/>
            <person name="Larimer J."/>
            <person name="McCowan C."/>
            <person name="Murphy C."/>
            <person name="Neiman D."/>
            <person name="Pearson M."/>
            <person name="Priest M."/>
            <person name="Roberts A."/>
            <person name="Saif S."/>
            <person name="Shea T."/>
            <person name="Sisk P."/>
            <person name="Sykes S."/>
            <person name="Wortman J."/>
            <person name="Nusbaum C."/>
            <person name="Birren B."/>
        </authorList>
    </citation>
    <scope>NUCLEOTIDE SEQUENCE [LARGE SCALE GENOMIC DNA]</scope>
    <source>
        <strain evidence="2">PRA339</strain>
    </source>
</reference>
<organism evidence="1 2">
    <name type="scientific">Anncaliia algerae PRA339</name>
    <dbReference type="NCBI Taxonomy" id="1288291"/>
    <lineage>
        <taxon>Eukaryota</taxon>
        <taxon>Fungi</taxon>
        <taxon>Fungi incertae sedis</taxon>
        <taxon>Microsporidia</taxon>
        <taxon>Tubulinosematoidea</taxon>
        <taxon>Tubulinosematidae</taxon>
        <taxon>Anncaliia</taxon>
    </lineage>
</organism>
<dbReference type="VEuPathDB" id="MicrosporidiaDB:H312_00901"/>
<accession>A0A059F3N7</accession>
<dbReference type="Gene3D" id="2.20.25.240">
    <property type="match status" value="1"/>
</dbReference>
<evidence type="ECO:0000313" key="2">
    <source>
        <dbReference type="Proteomes" id="UP000030655"/>
    </source>
</evidence>
<proteinExistence type="predicted"/>
<protein>
    <recommendedName>
        <fullName evidence="3">FLYWCH-type domain-containing protein</fullName>
    </recommendedName>
</protein>
<dbReference type="HOGENOM" id="CLU_2830718_0_0_1"/>